<gene>
    <name evidence="1" type="ORF">MILVUS5_LOCUS1669</name>
</gene>
<sequence>MIRVIEVGRKKMSRSGSREEEEDEGWASTIFKVAGAVASTAASNLYSILNNNRGHCHCHHHQEQVILKVDGSVLRKVPSAGCGGYLSSASQNWICGFVQKLKFTPNLKEHETEKEAILRGMRWVKQMGMRNVVVKSDCKNVVEFVNSGRRTNDRLICDIRNFLNCSHWQATLTWIRRDENKVADKLADEAHSFGCFSLHEFQNRSDIL</sequence>
<protein>
    <submittedName>
        <fullName evidence="1">Uncharacterized protein</fullName>
    </submittedName>
</protein>
<evidence type="ECO:0000313" key="2">
    <source>
        <dbReference type="Proteomes" id="UP001177021"/>
    </source>
</evidence>
<comment type="caution">
    <text evidence="1">The sequence shown here is derived from an EMBL/GenBank/DDBJ whole genome shotgun (WGS) entry which is preliminary data.</text>
</comment>
<evidence type="ECO:0000313" key="1">
    <source>
        <dbReference type="EMBL" id="CAJ2629751.1"/>
    </source>
</evidence>
<organism evidence="1 2">
    <name type="scientific">Trifolium pratense</name>
    <name type="common">Red clover</name>
    <dbReference type="NCBI Taxonomy" id="57577"/>
    <lineage>
        <taxon>Eukaryota</taxon>
        <taxon>Viridiplantae</taxon>
        <taxon>Streptophyta</taxon>
        <taxon>Embryophyta</taxon>
        <taxon>Tracheophyta</taxon>
        <taxon>Spermatophyta</taxon>
        <taxon>Magnoliopsida</taxon>
        <taxon>eudicotyledons</taxon>
        <taxon>Gunneridae</taxon>
        <taxon>Pentapetalae</taxon>
        <taxon>rosids</taxon>
        <taxon>fabids</taxon>
        <taxon>Fabales</taxon>
        <taxon>Fabaceae</taxon>
        <taxon>Papilionoideae</taxon>
        <taxon>50 kb inversion clade</taxon>
        <taxon>NPAAA clade</taxon>
        <taxon>Hologalegina</taxon>
        <taxon>IRL clade</taxon>
        <taxon>Trifolieae</taxon>
        <taxon>Trifolium</taxon>
    </lineage>
</organism>
<keyword evidence="2" id="KW-1185">Reference proteome</keyword>
<proteinExistence type="predicted"/>
<reference evidence="1" key="1">
    <citation type="submission" date="2023-10" db="EMBL/GenBank/DDBJ databases">
        <authorList>
            <person name="Rodriguez Cubillos JULIANA M."/>
            <person name="De Vega J."/>
        </authorList>
    </citation>
    <scope>NUCLEOTIDE SEQUENCE</scope>
</reference>
<dbReference type="Proteomes" id="UP001177021">
    <property type="component" value="Unassembled WGS sequence"/>
</dbReference>
<accession>A0ACB0IBU9</accession>
<name>A0ACB0IBU9_TRIPR</name>
<dbReference type="EMBL" id="CASHSV030000001">
    <property type="protein sequence ID" value="CAJ2629751.1"/>
    <property type="molecule type" value="Genomic_DNA"/>
</dbReference>